<protein>
    <submittedName>
        <fullName evidence="2">Uncharacterized protein</fullName>
    </submittedName>
</protein>
<gene>
    <name evidence="2" type="ORF">HPB48_015785</name>
</gene>
<dbReference type="Proteomes" id="UP000821853">
    <property type="component" value="Unassembled WGS sequence"/>
</dbReference>
<dbReference type="AlphaFoldDB" id="A0A9J6GVJ5"/>
<sequence length="162" mass="16717">MPSPLLSAHFPPGEANETDSSAAPSAEITSATTTTTAAAVTTTPTNHTVFGFQLQTTVQASAGFVELTCATDEDLLAGGAWTDVTQRRKRAVAPTAPRAASAKSTLPATPQHTVILRPLCGKEHADGISDCTGSSQQCKNCGGSHVATDPRCKKRIEANKGI</sequence>
<name>A0A9J6GVJ5_HAELO</name>
<organism evidence="2 3">
    <name type="scientific">Haemaphysalis longicornis</name>
    <name type="common">Bush tick</name>
    <dbReference type="NCBI Taxonomy" id="44386"/>
    <lineage>
        <taxon>Eukaryota</taxon>
        <taxon>Metazoa</taxon>
        <taxon>Ecdysozoa</taxon>
        <taxon>Arthropoda</taxon>
        <taxon>Chelicerata</taxon>
        <taxon>Arachnida</taxon>
        <taxon>Acari</taxon>
        <taxon>Parasitiformes</taxon>
        <taxon>Ixodida</taxon>
        <taxon>Ixodoidea</taxon>
        <taxon>Ixodidae</taxon>
        <taxon>Haemaphysalinae</taxon>
        <taxon>Haemaphysalis</taxon>
    </lineage>
</organism>
<keyword evidence="3" id="KW-1185">Reference proteome</keyword>
<evidence type="ECO:0000256" key="1">
    <source>
        <dbReference type="SAM" id="MobiDB-lite"/>
    </source>
</evidence>
<reference evidence="2 3" key="1">
    <citation type="journal article" date="2020" name="Cell">
        <title>Large-Scale Comparative Analyses of Tick Genomes Elucidate Their Genetic Diversity and Vector Capacities.</title>
        <authorList>
            <consortium name="Tick Genome and Microbiome Consortium (TIGMIC)"/>
            <person name="Jia N."/>
            <person name="Wang J."/>
            <person name="Shi W."/>
            <person name="Du L."/>
            <person name="Sun Y."/>
            <person name="Zhan W."/>
            <person name="Jiang J.F."/>
            <person name="Wang Q."/>
            <person name="Zhang B."/>
            <person name="Ji P."/>
            <person name="Bell-Sakyi L."/>
            <person name="Cui X.M."/>
            <person name="Yuan T.T."/>
            <person name="Jiang B.G."/>
            <person name="Yang W.F."/>
            <person name="Lam T.T."/>
            <person name="Chang Q.C."/>
            <person name="Ding S.J."/>
            <person name="Wang X.J."/>
            <person name="Zhu J.G."/>
            <person name="Ruan X.D."/>
            <person name="Zhao L."/>
            <person name="Wei J.T."/>
            <person name="Ye R.Z."/>
            <person name="Que T.C."/>
            <person name="Du C.H."/>
            <person name="Zhou Y.H."/>
            <person name="Cheng J.X."/>
            <person name="Dai P.F."/>
            <person name="Guo W.B."/>
            <person name="Han X.H."/>
            <person name="Huang E.J."/>
            <person name="Li L.F."/>
            <person name="Wei W."/>
            <person name="Gao Y.C."/>
            <person name="Liu J.Z."/>
            <person name="Shao H.Z."/>
            <person name="Wang X."/>
            <person name="Wang C.C."/>
            <person name="Yang T.C."/>
            <person name="Huo Q.B."/>
            <person name="Li W."/>
            <person name="Chen H.Y."/>
            <person name="Chen S.E."/>
            <person name="Zhou L.G."/>
            <person name="Ni X.B."/>
            <person name="Tian J.H."/>
            <person name="Sheng Y."/>
            <person name="Liu T."/>
            <person name="Pan Y.S."/>
            <person name="Xia L.Y."/>
            <person name="Li J."/>
            <person name="Zhao F."/>
            <person name="Cao W.C."/>
        </authorList>
    </citation>
    <scope>NUCLEOTIDE SEQUENCE [LARGE SCALE GENOMIC DNA]</scope>
    <source>
        <strain evidence="2">HaeL-2018</strain>
    </source>
</reference>
<evidence type="ECO:0000313" key="2">
    <source>
        <dbReference type="EMBL" id="KAH9378704.1"/>
    </source>
</evidence>
<accession>A0A9J6GVJ5</accession>
<comment type="caution">
    <text evidence="2">The sequence shown here is derived from an EMBL/GenBank/DDBJ whole genome shotgun (WGS) entry which is preliminary data.</text>
</comment>
<dbReference type="EMBL" id="JABSTR010000009">
    <property type="protein sequence ID" value="KAH9378704.1"/>
    <property type="molecule type" value="Genomic_DNA"/>
</dbReference>
<dbReference type="OrthoDB" id="3039988at2759"/>
<evidence type="ECO:0000313" key="3">
    <source>
        <dbReference type="Proteomes" id="UP000821853"/>
    </source>
</evidence>
<dbReference type="VEuPathDB" id="VectorBase:HLOH_041824"/>
<proteinExistence type="predicted"/>
<feature type="region of interest" description="Disordered" evidence="1">
    <location>
        <begin position="1"/>
        <end position="24"/>
    </location>
</feature>